<proteinExistence type="predicted"/>
<dbReference type="Pfam" id="PF00440">
    <property type="entry name" value="TetR_N"/>
    <property type="match status" value="1"/>
</dbReference>
<reference evidence="4 5" key="1">
    <citation type="journal article" date="2014" name="Genome Announc.">
        <title>Draft genome sequences of the altered schaedler flora, a defined bacterial community from gnotobiotic mice.</title>
        <authorList>
            <person name="Wannemuehler M.J."/>
            <person name="Overstreet A.M."/>
            <person name="Ward D.V."/>
            <person name="Phillips G.J."/>
        </authorList>
    </citation>
    <scope>NUCLEOTIDE SEQUENCE [LARGE SCALE GENOMIC DNA]</scope>
    <source>
        <strain evidence="4 5">ASF492</strain>
    </source>
</reference>
<dbReference type="HOGENOM" id="CLU_069356_29_1_9"/>
<evidence type="ECO:0000259" key="3">
    <source>
        <dbReference type="PROSITE" id="PS50977"/>
    </source>
</evidence>
<dbReference type="eggNOG" id="COG1309">
    <property type="taxonomic scope" value="Bacteria"/>
</dbReference>
<dbReference type="Proteomes" id="UP000012589">
    <property type="component" value="Unassembled WGS sequence"/>
</dbReference>
<dbReference type="EMBL" id="AQFT01000124">
    <property type="protein sequence ID" value="EMZ21991.1"/>
    <property type="molecule type" value="Genomic_DNA"/>
</dbReference>
<evidence type="ECO:0000256" key="1">
    <source>
        <dbReference type="ARBA" id="ARBA00023125"/>
    </source>
</evidence>
<dbReference type="PROSITE" id="PS50977">
    <property type="entry name" value="HTH_TETR_2"/>
    <property type="match status" value="1"/>
</dbReference>
<keyword evidence="1 2" id="KW-0238">DNA-binding</keyword>
<feature type="DNA-binding region" description="H-T-H motif" evidence="2">
    <location>
        <begin position="32"/>
        <end position="51"/>
    </location>
</feature>
<dbReference type="SUPFAM" id="SSF46689">
    <property type="entry name" value="Homeodomain-like"/>
    <property type="match status" value="1"/>
</dbReference>
<comment type="caution">
    <text evidence="4">The sequence shown here is derived from an EMBL/GenBank/DDBJ whole genome shotgun (WGS) entry which is preliminary data.</text>
</comment>
<dbReference type="PATRIC" id="fig|1235802.3.peg.4325"/>
<dbReference type="PANTHER" id="PTHR43479">
    <property type="entry name" value="ACREF/ENVCD OPERON REPRESSOR-RELATED"/>
    <property type="match status" value="1"/>
</dbReference>
<dbReference type="PANTHER" id="PTHR43479:SF11">
    <property type="entry name" value="ACREF_ENVCD OPERON REPRESSOR-RELATED"/>
    <property type="match status" value="1"/>
</dbReference>
<gene>
    <name evidence="4" type="ORF">C823_04078</name>
</gene>
<name>N2A1H2_9FIRM</name>
<dbReference type="Gene3D" id="1.10.357.10">
    <property type="entry name" value="Tetracycline Repressor, domain 2"/>
    <property type="match status" value="1"/>
</dbReference>
<dbReference type="InterPro" id="IPR050624">
    <property type="entry name" value="HTH-type_Tx_Regulator"/>
</dbReference>
<dbReference type="InterPro" id="IPR009057">
    <property type="entry name" value="Homeodomain-like_sf"/>
</dbReference>
<dbReference type="InterPro" id="IPR001647">
    <property type="entry name" value="HTH_TetR"/>
</dbReference>
<accession>N2A1H2</accession>
<sequence>MARNRHPEETVNLILDVAFRLFMEKGYEHTSIQDIINHLGGLSKGAIYHHFKSKDDILVAVTEWMTAESNQMLAAIRDRCDLSGKEKLKTIFRESISRPVQNDIFTVAPDFHNNPKLLFGLLHDTIDNAAPNYILPIIRQGISDGSIQTDYPEQLAELILLAANVWMNPMIFDSTEEESYRKFMVFRQMLQGFGLDIVDSEILERLQELASVYQKNKQKKA</sequence>
<keyword evidence="5" id="KW-1185">Reference proteome</keyword>
<evidence type="ECO:0000313" key="5">
    <source>
        <dbReference type="Proteomes" id="UP000012589"/>
    </source>
</evidence>
<dbReference type="OrthoDB" id="9814200at2"/>
<dbReference type="AlphaFoldDB" id="N2A1H2"/>
<organism evidence="4 5">
    <name type="scientific">Eubacterium plexicaudatum ASF492</name>
    <dbReference type="NCBI Taxonomy" id="1235802"/>
    <lineage>
        <taxon>Bacteria</taxon>
        <taxon>Bacillati</taxon>
        <taxon>Bacillota</taxon>
        <taxon>Clostridia</taxon>
        <taxon>Eubacteriales</taxon>
        <taxon>Eubacteriaceae</taxon>
        <taxon>Eubacterium</taxon>
    </lineage>
</organism>
<dbReference type="GO" id="GO:0003677">
    <property type="term" value="F:DNA binding"/>
    <property type="evidence" value="ECO:0007669"/>
    <property type="project" value="UniProtKB-UniRule"/>
</dbReference>
<evidence type="ECO:0000256" key="2">
    <source>
        <dbReference type="PROSITE-ProRule" id="PRU00335"/>
    </source>
</evidence>
<evidence type="ECO:0000313" key="4">
    <source>
        <dbReference type="EMBL" id="EMZ21991.1"/>
    </source>
</evidence>
<feature type="domain" description="HTH tetR-type" evidence="3">
    <location>
        <begin position="8"/>
        <end position="69"/>
    </location>
</feature>
<protein>
    <recommendedName>
        <fullName evidence="3">HTH tetR-type domain-containing protein</fullName>
    </recommendedName>
</protein>
<dbReference type="STRING" id="1235802.C823_04078"/>